<feature type="transmembrane region" description="Helical" evidence="1">
    <location>
        <begin position="166"/>
        <end position="192"/>
    </location>
</feature>
<name>A0A368T397_9ACTN</name>
<keyword evidence="1" id="KW-1133">Transmembrane helix</keyword>
<evidence type="ECO:0000313" key="3">
    <source>
        <dbReference type="EMBL" id="RCV56771.1"/>
    </source>
</evidence>
<sequence>MRPLTVGDIFNGAFSYIRANPRATLGLSLVVMAIAAIPSALGYGSLTSDLTALQEQVSGQTTVAPEELFPFSTTTSVSLALSGLVSFAATTILSGLLAAVVGFAVLGRRVTLGEAVRTVRGRIGAVLGLGLITVALSTLWTLLFFAVLVGGLLLTAVEPVSGVISILLGLVLVAVLGVWVYVKLAMAMPAVVLERVGPFRAMGRSWRLVRRSWWRLFGILLLAQLIASVVAQLLVVPFSLVSAVTLVVAETAAWVPVVNAAAVYVGTVLSSAVTSPFIAGATTLLYIDLRMRREAFDLQLRGAAAAGEAVGIDVYRTDGPPVAPPPGTTA</sequence>
<dbReference type="OrthoDB" id="121140at2"/>
<evidence type="ECO:0000256" key="1">
    <source>
        <dbReference type="SAM" id="Phobius"/>
    </source>
</evidence>
<reference evidence="3 4" key="1">
    <citation type="submission" date="2018-04" db="EMBL/GenBank/DDBJ databases">
        <title>Novel actinobacteria from marine sediment.</title>
        <authorList>
            <person name="Ng Z.Y."/>
            <person name="Tan G.Y.A."/>
        </authorList>
    </citation>
    <scope>NUCLEOTIDE SEQUENCE [LARGE SCALE GENOMIC DNA]</scope>
    <source>
        <strain evidence="3 4">TPS81</strain>
    </source>
</reference>
<comment type="caution">
    <text evidence="3">The sequence shown here is derived from an EMBL/GenBank/DDBJ whole genome shotgun (WGS) entry which is preliminary data.</text>
</comment>
<dbReference type="Pfam" id="PF25231">
    <property type="entry name" value="DUF7847"/>
    <property type="match status" value="1"/>
</dbReference>
<protein>
    <recommendedName>
        <fullName evidence="2">DUF7847 domain-containing protein</fullName>
    </recommendedName>
</protein>
<organism evidence="3 4">
    <name type="scientific">Marinitenerispora sediminis</name>
    <dbReference type="NCBI Taxonomy" id="1931232"/>
    <lineage>
        <taxon>Bacteria</taxon>
        <taxon>Bacillati</taxon>
        <taxon>Actinomycetota</taxon>
        <taxon>Actinomycetes</taxon>
        <taxon>Streptosporangiales</taxon>
        <taxon>Nocardiopsidaceae</taxon>
        <taxon>Marinitenerispora</taxon>
    </lineage>
</organism>
<keyword evidence="1" id="KW-0472">Membrane</keyword>
<dbReference type="InterPro" id="IPR057169">
    <property type="entry name" value="DUF7847"/>
</dbReference>
<dbReference type="PANTHER" id="PTHR33133:SF1">
    <property type="entry name" value="EXPRESSED PROTEIN-RELATED"/>
    <property type="match status" value="1"/>
</dbReference>
<gene>
    <name evidence="3" type="ORF">DEF24_16185</name>
</gene>
<proteinExistence type="predicted"/>
<feature type="transmembrane region" description="Helical" evidence="1">
    <location>
        <begin position="79"/>
        <end position="106"/>
    </location>
</feature>
<feature type="transmembrane region" description="Helical" evidence="1">
    <location>
        <begin position="126"/>
        <end position="154"/>
    </location>
</feature>
<feature type="transmembrane region" description="Helical" evidence="1">
    <location>
        <begin position="25"/>
        <end position="46"/>
    </location>
</feature>
<dbReference type="Proteomes" id="UP000253318">
    <property type="component" value="Unassembled WGS sequence"/>
</dbReference>
<dbReference type="AlphaFoldDB" id="A0A368T397"/>
<feature type="transmembrane region" description="Helical" evidence="1">
    <location>
        <begin position="213"/>
        <end position="241"/>
    </location>
</feature>
<keyword evidence="4" id="KW-1185">Reference proteome</keyword>
<feature type="domain" description="DUF7847" evidence="2">
    <location>
        <begin position="67"/>
        <end position="287"/>
    </location>
</feature>
<evidence type="ECO:0000259" key="2">
    <source>
        <dbReference type="Pfam" id="PF25231"/>
    </source>
</evidence>
<accession>A0A368T397</accession>
<feature type="transmembrane region" description="Helical" evidence="1">
    <location>
        <begin position="261"/>
        <end position="287"/>
    </location>
</feature>
<dbReference type="EMBL" id="QEIN01000124">
    <property type="protein sequence ID" value="RCV56771.1"/>
    <property type="molecule type" value="Genomic_DNA"/>
</dbReference>
<evidence type="ECO:0000313" key="4">
    <source>
        <dbReference type="Proteomes" id="UP000253318"/>
    </source>
</evidence>
<keyword evidence="1" id="KW-0812">Transmembrane</keyword>
<dbReference type="PANTHER" id="PTHR33133">
    <property type="entry name" value="OS08G0107100 PROTEIN-RELATED"/>
    <property type="match status" value="1"/>
</dbReference>